<feature type="transmembrane region" description="Helical" evidence="2">
    <location>
        <begin position="58"/>
        <end position="75"/>
    </location>
</feature>
<protein>
    <submittedName>
        <fullName evidence="5">PepSY domain-containing protein</fullName>
    </submittedName>
</protein>
<keyword evidence="2" id="KW-0472">Membrane</keyword>
<name>A0A9D1Y9K8_9FIRM</name>
<proteinExistence type="predicted"/>
<evidence type="ECO:0000259" key="4">
    <source>
        <dbReference type="Pfam" id="PF23750"/>
    </source>
</evidence>
<feature type="compositionally biased region" description="Polar residues" evidence="1">
    <location>
        <begin position="197"/>
        <end position="223"/>
    </location>
</feature>
<sequence length="378" mass="40640">MGRNWSDREVENLLRQAVGRSVPDVYQQVSRVTVDPLLNLDHIVPPPRPPRRRWKRPLLILGALLLVALCVWLFFRYRTAAILSVGDGPDVELSVNRFGQVLEASGRSDAGEVLLTGLSLEGEDLDDAVERLGWSMANAGYLSNGDVPLAVDGGDWQYNREVLEDARDSLEDVLENWGGGGHVVTAPVTSPAPDGSLPTQTPAGTVTSTPAAQSTVPAAQPSTAVPAVQPTTPSSGTQSSLLSEEAAKSAALSHAGLNGANVTFNKVKLDQDDGRTFYELEFLCGGARYDYEVDAYTGAIWKSERVGSPNLQTITAAQAESIALQHAGLSAGQVVERKSELDDDDGVLHYQVEFKRNGVEYEYEIDAVSGAILKAERD</sequence>
<dbReference type="EMBL" id="DXDX01000007">
    <property type="protein sequence ID" value="HIY20351.1"/>
    <property type="molecule type" value="Genomic_DNA"/>
</dbReference>
<gene>
    <name evidence="5" type="ORF">H9841_00425</name>
</gene>
<feature type="domain" description="Anti-sigma factor RsgI-like middle" evidence="4">
    <location>
        <begin position="89"/>
        <end position="176"/>
    </location>
</feature>
<dbReference type="Pfam" id="PF23750">
    <property type="entry name" value="RsgI_M"/>
    <property type="match status" value="1"/>
</dbReference>
<organism evidence="5 6">
    <name type="scientific">Candidatus Flavonifractor merdigallinarum</name>
    <dbReference type="NCBI Taxonomy" id="2838589"/>
    <lineage>
        <taxon>Bacteria</taxon>
        <taxon>Bacillati</taxon>
        <taxon>Bacillota</taxon>
        <taxon>Clostridia</taxon>
        <taxon>Eubacteriales</taxon>
        <taxon>Oscillospiraceae</taxon>
        <taxon>Flavonifractor</taxon>
    </lineage>
</organism>
<dbReference type="Pfam" id="PF03413">
    <property type="entry name" value="PepSY"/>
    <property type="match status" value="2"/>
</dbReference>
<evidence type="ECO:0000313" key="6">
    <source>
        <dbReference type="Proteomes" id="UP000823868"/>
    </source>
</evidence>
<evidence type="ECO:0000256" key="2">
    <source>
        <dbReference type="SAM" id="Phobius"/>
    </source>
</evidence>
<evidence type="ECO:0000313" key="5">
    <source>
        <dbReference type="EMBL" id="HIY20351.1"/>
    </source>
</evidence>
<dbReference type="AlphaFoldDB" id="A0A9D1Y9K8"/>
<keyword evidence="2" id="KW-1133">Transmembrane helix</keyword>
<dbReference type="Gene3D" id="3.10.450.40">
    <property type="match status" value="2"/>
</dbReference>
<accession>A0A9D1Y9K8</accession>
<feature type="domain" description="PepSY" evidence="3">
    <location>
        <begin position="314"/>
        <end position="376"/>
    </location>
</feature>
<feature type="compositionally biased region" description="Low complexity" evidence="1">
    <location>
        <begin position="229"/>
        <end position="245"/>
    </location>
</feature>
<reference evidence="5" key="2">
    <citation type="submission" date="2021-04" db="EMBL/GenBank/DDBJ databases">
        <authorList>
            <person name="Gilroy R."/>
        </authorList>
    </citation>
    <scope>NUCLEOTIDE SEQUENCE</scope>
    <source>
        <strain evidence="5">ChiBcec16_6824</strain>
    </source>
</reference>
<dbReference type="InterPro" id="IPR055431">
    <property type="entry name" value="RsgI_M"/>
</dbReference>
<keyword evidence="2" id="KW-0812">Transmembrane</keyword>
<evidence type="ECO:0000256" key="1">
    <source>
        <dbReference type="SAM" id="MobiDB-lite"/>
    </source>
</evidence>
<dbReference type="InterPro" id="IPR025711">
    <property type="entry name" value="PepSY"/>
</dbReference>
<dbReference type="Proteomes" id="UP000823868">
    <property type="component" value="Unassembled WGS sequence"/>
</dbReference>
<evidence type="ECO:0000259" key="3">
    <source>
        <dbReference type="Pfam" id="PF03413"/>
    </source>
</evidence>
<comment type="caution">
    <text evidence="5">The sequence shown here is derived from an EMBL/GenBank/DDBJ whole genome shotgun (WGS) entry which is preliminary data.</text>
</comment>
<reference evidence="5" key="1">
    <citation type="journal article" date="2021" name="PeerJ">
        <title>Extensive microbial diversity within the chicken gut microbiome revealed by metagenomics and culture.</title>
        <authorList>
            <person name="Gilroy R."/>
            <person name="Ravi A."/>
            <person name="Getino M."/>
            <person name="Pursley I."/>
            <person name="Horton D.L."/>
            <person name="Alikhan N.F."/>
            <person name="Baker D."/>
            <person name="Gharbi K."/>
            <person name="Hall N."/>
            <person name="Watson M."/>
            <person name="Adriaenssens E.M."/>
            <person name="Foster-Nyarko E."/>
            <person name="Jarju S."/>
            <person name="Secka A."/>
            <person name="Antonio M."/>
            <person name="Oren A."/>
            <person name="Chaudhuri R.R."/>
            <person name="La Ragione R."/>
            <person name="Hildebrand F."/>
            <person name="Pallen M.J."/>
        </authorList>
    </citation>
    <scope>NUCLEOTIDE SEQUENCE</scope>
    <source>
        <strain evidence="5">ChiBcec16_6824</strain>
    </source>
</reference>
<feature type="region of interest" description="Disordered" evidence="1">
    <location>
        <begin position="187"/>
        <end position="245"/>
    </location>
</feature>
<feature type="domain" description="PepSY" evidence="3">
    <location>
        <begin position="242"/>
        <end position="301"/>
    </location>
</feature>